<protein>
    <submittedName>
        <fullName evidence="3">Tetratricopeptide repeat protein</fullName>
    </submittedName>
</protein>
<dbReference type="EMBL" id="DSDS01000102">
    <property type="protein sequence ID" value="HET97928.1"/>
    <property type="molecule type" value="Genomic_DNA"/>
</dbReference>
<name>A0A7C2TH99_9BACT</name>
<gene>
    <name evidence="3" type="ORF">ENN98_04425</name>
</gene>
<evidence type="ECO:0000313" key="3">
    <source>
        <dbReference type="EMBL" id="HET97928.1"/>
    </source>
</evidence>
<keyword evidence="1" id="KW-0812">Transmembrane</keyword>
<keyword evidence="1" id="KW-0472">Membrane</keyword>
<proteinExistence type="predicted"/>
<sequence length="224" mass="24583">MANKKIFKPENIVNSTGGPRKSVLEELNLPPQAEEFLRVWHKPLLGLLVGIIVLVLGFSFGKQYTSSRTEQAASQLAQAMQLSDHAARREALAQVAASYRRTGAGIWSRIELAHIERDSGDLAAAAAAYEELLGSMAKRDPRSPMVRLNLAQVLAELGEYERAGGHYRQLATTQGFEAWGLLGSGELLARQGDEEAARRHYQQVVELTSAPPLLLEQAEQRLGN</sequence>
<dbReference type="Proteomes" id="UP000885986">
    <property type="component" value="Unassembled WGS sequence"/>
</dbReference>
<evidence type="ECO:0000256" key="1">
    <source>
        <dbReference type="SAM" id="Phobius"/>
    </source>
</evidence>
<dbReference type="AlphaFoldDB" id="A0A7C2TH99"/>
<dbReference type="InterPro" id="IPR018704">
    <property type="entry name" value="SecYEG/CpoB_TPR"/>
</dbReference>
<feature type="domain" description="Ancillary SecYEG translocon subunit/Cell division coordinator CpoB TPR" evidence="2">
    <location>
        <begin position="36"/>
        <end position="206"/>
    </location>
</feature>
<evidence type="ECO:0000259" key="2">
    <source>
        <dbReference type="Pfam" id="PF09976"/>
    </source>
</evidence>
<dbReference type="Gene3D" id="1.25.40.10">
    <property type="entry name" value="Tetratricopeptide repeat domain"/>
    <property type="match status" value="1"/>
</dbReference>
<organism evidence="3">
    <name type="scientific">Desulfurivibrio alkaliphilus</name>
    <dbReference type="NCBI Taxonomy" id="427923"/>
    <lineage>
        <taxon>Bacteria</taxon>
        <taxon>Pseudomonadati</taxon>
        <taxon>Thermodesulfobacteriota</taxon>
        <taxon>Desulfobulbia</taxon>
        <taxon>Desulfobulbales</taxon>
        <taxon>Desulfobulbaceae</taxon>
        <taxon>Desulfurivibrio</taxon>
    </lineage>
</organism>
<dbReference type="InterPro" id="IPR011990">
    <property type="entry name" value="TPR-like_helical_dom_sf"/>
</dbReference>
<feature type="transmembrane region" description="Helical" evidence="1">
    <location>
        <begin position="44"/>
        <end position="61"/>
    </location>
</feature>
<reference evidence="3" key="1">
    <citation type="journal article" date="2020" name="mSystems">
        <title>Genome- and Community-Level Interaction Insights into Carbon Utilization and Element Cycling Functions of Hydrothermarchaeota in Hydrothermal Sediment.</title>
        <authorList>
            <person name="Zhou Z."/>
            <person name="Liu Y."/>
            <person name="Xu W."/>
            <person name="Pan J."/>
            <person name="Luo Z.H."/>
            <person name="Li M."/>
        </authorList>
    </citation>
    <scope>NUCLEOTIDE SEQUENCE [LARGE SCALE GENOMIC DNA]</scope>
    <source>
        <strain evidence="3">SpSt-1224</strain>
    </source>
</reference>
<dbReference type="SUPFAM" id="SSF48452">
    <property type="entry name" value="TPR-like"/>
    <property type="match status" value="1"/>
</dbReference>
<comment type="caution">
    <text evidence="3">The sequence shown here is derived from an EMBL/GenBank/DDBJ whole genome shotgun (WGS) entry which is preliminary data.</text>
</comment>
<keyword evidence="1" id="KW-1133">Transmembrane helix</keyword>
<dbReference type="Pfam" id="PF09976">
    <property type="entry name" value="TPR_21"/>
    <property type="match status" value="1"/>
</dbReference>
<accession>A0A7C2TH99</accession>